<protein>
    <recommendedName>
        <fullName evidence="1">aminodeoxychorismate synthase</fullName>
        <ecNumber evidence="1">2.6.1.85</ecNumber>
    </recommendedName>
</protein>
<dbReference type="RefSeq" id="WP_129520490.1">
    <property type="nucleotide sequence ID" value="NZ_SDPN01000012.1"/>
</dbReference>
<dbReference type="InterPro" id="IPR019999">
    <property type="entry name" value="Anth_synth_I-like"/>
</dbReference>
<dbReference type="PRINTS" id="PR00095">
    <property type="entry name" value="ANTSNTHASEI"/>
</dbReference>
<dbReference type="GO" id="GO:0005737">
    <property type="term" value="C:cytoplasm"/>
    <property type="evidence" value="ECO:0007669"/>
    <property type="project" value="TreeGrafter"/>
</dbReference>
<dbReference type="GO" id="GO:0008153">
    <property type="term" value="P:4-aminobenzoate biosynthetic process"/>
    <property type="evidence" value="ECO:0007669"/>
    <property type="project" value="TreeGrafter"/>
</dbReference>
<dbReference type="Gene3D" id="3.60.120.10">
    <property type="entry name" value="Anthranilate synthase"/>
    <property type="match status" value="1"/>
</dbReference>
<dbReference type="PANTHER" id="PTHR11236:SF18">
    <property type="entry name" value="AMINODEOXYCHORISMATE SYNTHASE"/>
    <property type="match status" value="1"/>
</dbReference>
<evidence type="ECO:0000259" key="4">
    <source>
        <dbReference type="Pfam" id="PF04715"/>
    </source>
</evidence>
<keyword evidence="5" id="KW-0032">Aminotransferase</keyword>
<evidence type="ECO:0000256" key="2">
    <source>
        <dbReference type="ARBA" id="ARBA00022679"/>
    </source>
</evidence>
<keyword evidence="6" id="KW-1185">Reference proteome</keyword>
<sequence>MPRRVRTRSLPEWRDPEAVFRAWFANAPYAVWLDGGAEAASGVSVLAAAHEGSEFVTADVTSGTVTRSTPMRGDDGATTVEASVFEVLAERLHGMTAGLGQDAGVGGPLGWFGWFGYELGARLNGVPVEPAETPDAAFLFVDRAIAFDHAARSMRLVWLEPDPVDEAGEPEVADVRAWADAMSAALQSPLEAPPATATAAAPATAAPAVRWRHDPRAYASLIAECKAAILRGDAYQLCLTNRIDVDVRPDPAETYLALRASSPSHHAGYLRFGAFALLSASPEQFLHVDPDGLVSTKPMKGTRPRSADPARDAALRRELLESEKEQAENLMIVDLMRNDLGRIAELGSVSVPSLLDVEEYAHVHQLVSTVTARLRHPLTALDVVQAAFPAGSMTGAPKHSAMTILHELERGPRGVYSGAFGYLGIDGSADLAMVIRSIVLTPDGASIGTGGGITALSVAPEEIEETRVKARALLAVLGAAMPPAE</sequence>
<dbReference type="GO" id="GO:0000162">
    <property type="term" value="P:L-tryptophan biosynthetic process"/>
    <property type="evidence" value="ECO:0007669"/>
    <property type="project" value="TreeGrafter"/>
</dbReference>
<reference evidence="5 6" key="1">
    <citation type="submission" date="2019-01" db="EMBL/GenBank/DDBJ databases">
        <title>Agromyces.</title>
        <authorList>
            <person name="Li J."/>
        </authorList>
    </citation>
    <scope>NUCLEOTIDE SEQUENCE [LARGE SCALE GENOMIC DNA]</scope>
    <source>
        <strain evidence="5 6">DSM 15934</strain>
    </source>
</reference>
<dbReference type="Pfam" id="PF00425">
    <property type="entry name" value="Chorismate_bind"/>
    <property type="match status" value="1"/>
</dbReference>
<dbReference type="PANTHER" id="PTHR11236">
    <property type="entry name" value="AMINOBENZOATE/ANTHRANILATE SYNTHASE"/>
    <property type="match status" value="1"/>
</dbReference>
<dbReference type="NCBIfam" id="TIGR00553">
    <property type="entry name" value="pabB"/>
    <property type="match status" value="1"/>
</dbReference>
<evidence type="ECO:0000259" key="3">
    <source>
        <dbReference type="Pfam" id="PF00425"/>
    </source>
</evidence>
<dbReference type="InterPro" id="IPR005802">
    <property type="entry name" value="ADC_synth_comp_1"/>
</dbReference>
<proteinExistence type="predicted"/>
<organism evidence="5 6">
    <name type="scientific">Agromyces albus</name>
    <dbReference type="NCBI Taxonomy" id="205332"/>
    <lineage>
        <taxon>Bacteria</taxon>
        <taxon>Bacillati</taxon>
        <taxon>Actinomycetota</taxon>
        <taxon>Actinomycetes</taxon>
        <taxon>Micrococcales</taxon>
        <taxon>Microbacteriaceae</taxon>
        <taxon>Agromyces</taxon>
    </lineage>
</organism>
<evidence type="ECO:0000256" key="1">
    <source>
        <dbReference type="ARBA" id="ARBA00013139"/>
    </source>
</evidence>
<dbReference type="Proteomes" id="UP000293865">
    <property type="component" value="Unassembled WGS sequence"/>
</dbReference>
<name>A0A4Q2L1F2_9MICO</name>
<evidence type="ECO:0000313" key="6">
    <source>
        <dbReference type="Proteomes" id="UP000293865"/>
    </source>
</evidence>
<gene>
    <name evidence="5" type="primary">pabB</name>
    <name evidence="5" type="ORF">ESP51_08575</name>
</gene>
<keyword evidence="2 5" id="KW-0808">Transferase</keyword>
<dbReference type="InterPro" id="IPR005801">
    <property type="entry name" value="ADC_synthase"/>
</dbReference>
<dbReference type="EC" id="2.6.1.85" evidence="1"/>
<dbReference type="AlphaFoldDB" id="A0A4Q2L1F2"/>
<dbReference type="EMBL" id="SDPN01000012">
    <property type="protein sequence ID" value="RXZ71259.1"/>
    <property type="molecule type" value="Genomic_DNA"/>
</dbReference>
<dbReference type="GO" id="GO:0046820">
    <property type="term" value="F:4-amino-4-deoxychorismate synthase activity"/>
    <property type="evidence" value="ECO:0007669"/>
    <property type="project" value="UniProtKB-EC"/>
</dbReference>
<accession>A0A4Q2L1F2</accession>
<feature type="domain" description="Anthranilate synthase component I N-terminal" evidence="4">
    <location>
        <begin position="14"/>
        <end position="153"/>
    </location>
</feature>
<evidence type="ECO:0000313" key="5">
    <source>
        <dbReference type="EMBL" id="RXZ71259.1"/>
    </source>
</evidence>
<feature type="domain" description="Chorismate-utilising enzyme C-terminal" evidence="3">
    <location>
        <begin position="216"/>
        <end position="469"/>
    </location>
</feature>
<dbReference type="GO" id="GO:0009396">
    <property type="term" value="P:folic acid-containing compound biosynthetic process"/>
    <property type="evidence" value="ECO:0007669"/>
    <property type="project" value="InterPro"/>
</dbReference>
<dbReference type="Pfam" id="PF04715">
    <property type="entry name" value="Anth_synt_I_N"/>
    <property type="match status" value="1"/>
</dbReference>
<dbReference type="InterPro" id="IPR006805">
    <property type="entry name" value="Anth_synth_I_N"/>
</dbReference>
<dbReference type="SUPFAM" id="SSF56322">
    <property type="entry name" value="ADC synthase"/>
    <property type="match status" value="1"/>
</dbReference>
<dbReference type="OrthoDB" id="3518032at2"/>
<dbReference type="InterPro" id="IPR015890">
    <property type="entry name" value="Chorismate_C"/>
</dbReference>
<comment type="caution">
    <text evidence="5">The sequence shown here is derived from an EMBL/GenBank/DDBJ whole genome shotgun (WGS) entry which is preliminary data.</text>
</comment>